<keyword evidence="4 9" id="KW-0808">Transferase</keyword>
<evidence type="ECO:0000256" key="4">
    <source>
        <dbReference type="ARBA" id="ARBA00022679"/>
    </source>
</evidence>
<dbReference type="Gene3D" id="3.20.10.10">
    <property type="entry name" value="D-amino Acid Aminotransferase, subunit A, domain 2"/>
    <property type="match status" value="1"/>
</dbReference>
<comment type="catalytic activity">
    <reaction evidence="9">
        <text>L-isoleucine + 2-oxoglutarate = (S)-3-methyl-2-oxopentanoate + L-glutamate</text>
        <dbReference type="Rhea" id="RHEA:24801"/>
        <dbReference type="ChEBI" id="CHEBI:16810"/>
        <dbReference type="ChEBI" id="CHEBI:29985"/>
        <dbReference type="ChEBI" id="CHEBI:35146"/>
        <dbReference type="ChEBI" id="CHEBI:58045"/>
        <dbReference type="EC" id="2.6.1.42"/>
    </reaction>
</comment>
<dbReference type="PROSITE" id="PS00770">
    <property type="entry name" value="AA_TRANSFER_CLASS_4"/>
    <property type="match status" value="1"/>
</dbReference>
<evidence type="ECO:0000256" key="1">
    <source>
        <dbReference type="ARBA" id="ARBA00001933"/>
    </source>
</evidence>
<comment type="similarity">
    <text evidence="2 7">Belongs to the class-IV pyridoxal-phosphate-dependent aminotransferase family.</text>
</comment>
<dbReference type="PANTHER" id="PTHR42825:SF2">
    <property type="entry name" value="BRANCHED-CHAIN-AMINO-ACID AMINOTRANSFERASE 3, CHLOROPLASTIC-RELATED"/>
    <property type="match status" value="1"/>
</dbReference>
<feature type="modified residue" description="N6-(pyridoxal phosphate)lysine" evidence="6">
    <location>
        <position position="187"/>
    </location>
</feature>
<dbReference type="CDD" id="cd01557">
    <property type="entry name" value="BCAT_beta_family"/>
    <property type="match status" value="1"/>
</dbReference>
<dbReference type="PIRSF" id="PIRSF006468">
    <property type="entry name" value="BCAT1"/>
    <property type="match status" value="1"/>
</dbReference>
<keyword evidence="3 9" id="KW-0032">Aminotransferase</keyword>
<organism evidence="10">
    <name type="scientific">Strombidinopsis acuminata</name>
    <dbReference type="NCBI Taxonomy" id="141414"/>
    <lineage>
        <taxon>Eukaryota</taxon>
        <taxon>Sar</taxon>
        <taxon>Alveolata</taxon>
        <taxon>Ciliophora</taxon>
        <taxon>Intramacronucleata</taxon>
        <taxon>Spirotrichea</taxon>
        <taxon>Choreotrichia</taxon>
        <taxon>Choreotrichida</taxon>
        <taxon>Strombidinopsidae</taxon>
        <taxon>Strombidinopsis</taxon>
    </lineage>
</organism>
<dbReference type="GO" id="GO:0008652">
    <property type="term" value="P:amino acid biosynthetic process"/>
    <property type="evidence" value="ECO:0007669"/>
    <property type="project" value="UniProtKB-KW"/>
</dbReference>
<comment type="catalytic activity">
    <reaction evidence="9">
        <text>L-leucine + 2-oxoglutarate = 4-methyl-2-oxopentanoate + L-glutamate</text>
        <dbReference type="Rhea" id="RHEA:18321"/>
        <dbReference type="ChEBI" id="CHEBI:16810"/>
        <dbReference type="ChEBI" id="CHEBI:17865"/>
        <dbReference type="ChEBI" id="CHEBI:29985"/>
        <dbReference type="ChEBI" id="CHEBI:57427"/>
        <dbReference type="EC" id="2.6.1.42"/>
    </reaction>
</comment>
<keyword evidence="9" id="KW-0100">Branched-chain amino acid biosynthesis</keyword>
<dbReference type="InterPro" id="IPR043131">
    <property type="entry name" value="BCAT-like_N"/>
</dbReference>
<dbReference type="InterPro" id="IPR043132">
    <property type="entry name" value="BCAT-like_C"/>
</dbReference>
<evidence type="ECO:0000256" key="2">
    <source>
        <dbReference type="ARBA" id="ARBA00009320"/>
    </source>
</evidence>
<dbReference type="InterPro" id="IPR036038">
    <property type="entry name" value="Aminotransferase-like"/>
</dbReference>
<accession>A0A7S3TJ92</accession>
<dbReference type="InterPro" id="IPR001544">
    <property type="entry name" value="Aminotrans_IV"/>
</dbReference>
<evidence type="ECO:0000256" key="3">
    <source>
        <dbReference type="ARBA" id="ARBA00022576"/>
    </source>
</evidence>
<dbReference type="AlphaFoldDB" id="A0A7S3TJ92"/>
<protein>
    <recommendedName>
        <fullName evidence="9">Branched-chain-amino-acid aminotransferase</fullName>
        <ecNumber evidence="9">2.6.1.42</ecNumber>
    </recommendedName>
</protein>
<name>A0A7S3TJ92_9SPIT</name>
<reference evidence="10" key="1">
    <citation type="submission" date="2021-01" db="EMBL/GenBank/DDBJ databases">
        <authorList>
            <person name="Corre E."/>
            <person name="Pelletier E."/>
            <person name="Niang G."/>
            <person name="Scheremetjew M."/>
            <person name="Finn R."/>
            <person name="Kale V."/>
            <person name="Holt S."/>
            <person name="Cochrane G."/>
            <person name="Meng A."/>
            <person name="Brown T."/>
            <person name="Cohen L."/>
        </authorList>
    </citation>
    <scope>NUCLEOTIDE SEQUENCE</scope>
    <source>
        <strain evidence="10">SPMC142</strain>
    </source>
</reference>
<dbReference type="NCBIfam" id="NF009897">
    <property type="entry name" value="PRK13357.1"/>
    <property type="match status" value="1"/>
</dbReference>
<evidence type="ECO:0000256" key="9">
    <source>
        <dbReference type="RuleBase" id="RU004517"/>
    </source>
</evidence>
<dbReference type="EC" id="2.6.1.42" evidence="9"/>
<evidence type="ECO:0000256" key="8">
    <source>
        <dbReference type="RuleBase" id="RU004516"/>
    </source>
</evidence>
<dbReference type="GO" id="GO:0009082">
    <property type="term" value="P:branched-chain amino acid biosynthetic process"/>
    <property type="evidence" value="ECO:0007669"/>
    <property type="project" value="UniProtKB-KW"/>
</dbReference>
<gene>
    <name evidence="10" type="ORF">SACU0126_LOCUS27011</name>
</gene>
<comment type="catalytic activity">
    <reaction evidence="9">
        <text>L-valine + 2-oxoglutarate = 3-methyl-2-oxobutanoate + L-glutamate</text>
        <dbReference type="Rhea" id="RHEA:24813"/>
        <dbReference type="ChEBI" id="CHEBI:11851"/>
        <dbReference type="ChEBI" id="CHEBI:16810"/>
        <dbReference type="ChEBI" id="CHEBI:29985"/>
        <dbReference type="ChEBI" id="CHEBI:57762"/>
        <dbReference type="EC" id="2.6.1.42"/>
    </reaction>
</comment>
<comment type="cofactor">
    <cofactor evidence="1 8">
        <name>pyridoxal 5'-phosphate</name>
        <dbReference type="ChEBI" id="CHEBI:597326"/>
    </cofactor>
</comment>
<dbReference type="Pfam" id="PF01063">
    <property type="entry name" value="Aminotran_4"/>
    <property type="match status" value="1"/>
</dbReference>
<sequence>MAKEDPPVDWDKLSFSLTPTDMMWTTECEAGSEWKKGEIKPYGNISISPAAAVLNYGQGLFEGMKAQRSPEGNILIFRPDRNAARMASGAARLGMQEVPEALFIEGVKACVAANARWVPPPHKGALYIRPVLWGSGPILGVASAPSYTFMIYCSPVGPYFKGGMTPISLLCSDEYHRAAPGGQGGIKAVGNYSAGIVPSTQAKGNGFSEIIYLDAREKKYIEEVGSANFFCAKGNVLYTPELVGTILPGVTRASIIQMARDMGHEVQELRLSVEHAMDCDEAFCTGTAAVISPIGKITHGDQSKEFCGGEVGPITKKLYEHLTKLQTGELPDPHGWVVKVDV</sequence>
<dbReference type="PANTHER" id="PTHR42825">
    <property type="entry name" value="AMINO ACID AMINOTRANSFERASE"/>
    <property type="match status" value="1"/>
</dbReference>
<dbReference type="InterPro" id="IPR033939">
    <property type="entry name" value="BCAT_family"/>
</dbReference>
<dbReference type="SUPFAM" id="SSF56752">
    <property type="entry name" value="D-aminoacid aminotransferase-like PLP-dependent enzymes"/>
    <property type="match status" value="1"/>
</dbReference>
<dbReference type="Gene3D" id="3.30.470.10">
    <property type="match status" value="1"/>
</dbReference>
<keyword evidence="9" id="KW-0028">Amino-acid biosynthesis</keyword>
<keyword evidence="5 8" id="KW-0663">Pyridoxal phosphate</keyword>
<dbReference type="InterPro" id="IPR018300">
    <property type="entry name" value="Aminotrans_IV_CS"/>
</dbReference>
<dbReference type="InterPro" id="IPR005786">
    <property type="entry name" value="B_amino_transII"/>
</dbReference>
<proteinExistence type="inferred from homology"/>
<dbReference type="GO" id="GO:0004084">
    <property type="term" value="F:branched-chain-amino-acid transaminase activity"/>
    <property type="evidence" value="ECO:0007669"/>
    <property type="project" value="UniProtKB-EC"/>
</dbReference>
<evidence type="ECO:0000256" key="7">
    <source>
        <dbReference type="RuleBase" id="RU004106"/>
    </source>
</evidence>
<evidence type="ECO:0000256" key="6">
    <source>
        <dbReference type="PIRSR" id="PIRSR006468-1"/>
    </source>
</evidence>
<evidence type="ECO:0000313" key="10">
    <source>
        <dbReference type="EMBL" id="CAE0586085.1"/>
    </source>
</evidence>
<dbReference type="EMBL" id="HBIQ01084491">
    <property type="protein sequence ID" value="CAE0586085.1"/>
    <property type="molecule type" value="Transcribed_RNA"/>
</dbReference>
<dbReference type="NCBIfam" id="TIGR01123">
    <property type="entry name" value="ilvE_II"/>
    <property type="match status" value="1"/>
</dbReference>
<evidence type="ECO:0000256" key="5">
    <source>
        <dbReference type="ARBA" id="ARBA00022898"/>
    </source>
</evidence>